<dbReference type="PANTHER" id="PTHR46743">
    <property type="entry name" value="TEICHOIC ACIDS EXPORT ATP-BINDING PROTEIN TAGH"/>
    <property type="match status" value="1"/>
</dbReference>
<dbReference type="PROSITE" id="PS00211">
    <property type="entry name" value="ABC_TRANSPORTER_1"/>
    <property type="match status" value="1"/>
</dbReference>
<dbReference type="InterPro" id="IPR017871">
    <property type="entry name" value="ABC_transporter-like_CS"/>
</dbReference>
<evidence type="ECO:0000256" key="3">
    <source>
        <dbReference type="ARBA" id="ARBA00022475"/>
    </source>
</evidence>
<reference evidence="7 8" key="1">
    <citation type="submission" date="2018-06" db="EMBL/GenBank/DDBJ databases">
        <title>Genomic Encyclopedia of Type Strains, Phase III (KMG-III): the genomes of soil and plant-associated and newly described type strains.</title>
        <authorList>
            <person name="Whitman W."/>
        </authorList>
    </citation>
    <scope>NUCLEOTIDE SEQUENCE [LARGE SCALE GENOMIC DNA]</scope>
    <source>
        <strain evidence="7 8">CECT 7646</strain>
    </source>
</reference>
<keyword evidence="4" id="KW-0547">Nucleotide-binding</keyword>
<evidence type="ECO:0000313" key="7">
    <source>
        <dbReference type="EMBL" id="PYE76014.1"/>
    </source>
</evidence>
<dbReference type="SMART" id="SM00382">
    <property type="entry name" value="AAA"/>
    <property type="match status" value="1"/>
</dbReference>
<feature type="domain" description="ABC transporter" evidence="6">
    <location>
        <begin position="37"/>
        <end position="258"/>
    </location>
</feature>
<dbReference type="InterPro" id="IPR003593">
    <property type="entry name" value="AAA+_ATPase"/>
</dbReference>
<evidence type="ECO:0000259" key="6">
    <source>
        <dbReference type="PROSITE" id="PS50893"/>
    </source>
</evidence>
<organism evidence="7 8">
    <name type="scientific">Xylophilus ampelinus</name>
    <dbReference type="NCBI Taxonomy" id="54067"/>
    <lineage>
        <taxon>Bacteria</taxon>
        <taxon>Pseudomonadati</taxon>
        <taxon>Pseudomonadota</taxon>
        <taxon>Betaproteobacteria</taxon>
        <taxon>Burkholderiales</taxon>
        <taxon>Xylophilus</taxon>
    </lineage>
</organism>
<dbReference type="InterPro" id="IPR003439">
    <property type="entry name" value="ABC_transporter-like_ATP-bd"/>
</dbReference>
<dbReference type="Pfam" id="PF14524">
    <property type="entry name" value="Wzt_C"/>
    <property type="match status" value="1"/>
</dbReference>
<dbReference type="Gene3D" id="3.40.50.300">
    <property type="entry name" value="P-loop containing nucleotide triphosphate hydrolases"/>
    <property type="match status" value="1"/>
</dbReference>
<sequence length="448" mass="48650">MSFEAAPAIRAQDLGKCYSIYDAPTLRLRQFVVPRLRRLLGLAERSYYRSFWALKGVAFDIRRGETVGIIGRNGAGKSTLLQMICGTLSPTTGTVETFGRISALLELGSGFNPDYTGRENVYMNCTVLGLTRQQIDERFDSITAFADIGNFVDQPVKTYSSGMFARLAFAAAIHVDPEILIVDEALSVGDFAFQFKCLRKLKELAAGGCTVLFVTHDIEQVQRLCSRALYLKKGEAVFYGDAKDACMRYLADVRESEAGMAGPAADGPVLEAPRRAPDAALDAALHAAFAVRVAPHRNGSRAQGEVLAVAVNGTHGEEPSVEFGGALAIEVSFRLTAPLENPTIALYLIDAAGQLIVGTNSHNERLDLKGCTLGEPYTVRFSLENRLRPGRFGIQVFLVDYTPVLNTEYVDYIDLAASFVSAPEPGVQRWALVTPPIAVELQSSPSLP</sequence>
<proteinExistence type="inferred from homology"/>
<dbReference type="GO" id="GO:0140359">
    <property type="term" value="F:ABC-type transporter activity"/>
    <property type="evidence" value="ECO:0007669"/>
    <property type="project" value="InterPro"/>
</dbReference>
<dbReference type="Proteomes" id="UP000247540">
    <property type="component" value="Unassembled WGS sequence"/>
</dbReference>
<gene>
    <name evidence="7" type="ORF">DFQ15_11747</name>
</gene>
<accession>A0A318SJ48</accession>
<keyword evidence="5 7" id="KW-0067">ATP-binding</keyword>
<evidence type="ECO:0000256" key="5">
    <source>
        <dbReference type="ARBA" id="ARBA00022840"/>
    </source>
</evidence>
<evidence type="ECO:0000256" key="1">
    <source>
        <dbReference type="ARBA" id="ARBA00005417"/>
    </source>
</evidence>
<keyword evidence="2" id="KW-0813">Transport</keyword>
<dbReference type="InterPro" id="IPR015860">
    <property type="entry name" value="ABC_transpr_TagH-like"/>
</dbReference>
<keyword evidence="3" id="KW-0472">Membrane</keyword>
<evidence type="ECO:0000313" key="8">
    <source>
        <dbReference type="Proteomes" id="UP000247540"/>
    </source>
</evidence>
<dbReference type="EMBL" id="QJTC01000017">
    <property type="protein sequence ID" value="PYE76014.1"/>
    <property type="molecule type" value="Genomic_DNA"/>
</dbReference>
<keyword evidence="8" id="KW-1185">Reference proteome</keyword>
<keyword evidence="3" id="KW-1003">Cell membrane</keyword>
<dbReference type="AlphaFoldDB" id="A0A318SJ48"/>
<dbReference type="SUPFAM" id="SSF52540">
    <property type="entry name" value="P-loop containing nucleoside triphosphate hydrolases"/>
    <property type="match status" value="1"/>
</dbReference>
<name>A0A318SJ48_9BURK</name>
<comment type="caution">
    <text evidence="7">The sequence shown here is derived from an EMBL/GenBank/DDBJ whole genome shotgun (WGS) entry which is preliminary data.</text>
</comment>
<evidence type="ECO:0000256" key="2">
    <source>
        <dbReference type="ARBA" id="ARBA00022448"/>
    </source>
</evidence>
<dbReference type="GO" id="GO:0016020">
    <property type="term" value="C:membrane"/>
    <property type="evidence" value="ECO:0007669"/>
    <property type="project" value="InterPro"/>
</dbReference>
<dbReference type="Pfam" id="PF00005">
    <property type="entry name" value="ABC_tran"/>
    <property type="match status" value="1"/>
</dbReference>
<dbReference type="OrthoDB" id="9778870at2"/>
<dbReference type="InterPro" id="IPR029439">
    <property type="entry name" value="Wzt_C"/>
</dbReference>
<dbReference type="PROSITE" id="PS50893">
    <property type="entry name" value="ABC_TRANSPORTER_2"/>
    <property type="match status" value="1"/>
</dbReference>
<dbReference type="InterPro" id="IPR050683">
    <property type="entry name" value="Bact_Polysacc_Export_ATP-bd"/>
</dbReference>
<comment type="similarity">
    <text evidence="1">Belongs to the ABC transporter superfamily.</text>
</comment>
<dbReference type="InterPro" id="IPR027417">
    <property type="entry name" value="P-loop_NTPase"/>
</dbReference>
<evidence type="ECO:0000256" key="4">
    <source>
        <dbReference type="ARBA" id="ARBA00022741"/>
    </source>
</evidence>
<dbReference type="GO" id="GO:0016887">
    <property type="term" value="F:ATP hydrolysis activity"/>
    <property type="evidence" value="ECO:0007669"/>
    <property type="project" value="InterPro"/>
</dbReference>
<dbReference type="GO" id="GO:0005524">
    <property type="term" value="F:ATP binding"/>
    <property type="evidence" value="ECO:0007669"/>
    <property type="project" value="UniProtKB-KW"/>
</dbReference>
<dbReference type="CDD" id="cd10147">
    <property type="entry name" value="Wzt_C-like"/>
    <property type="match status" value="1"/>
</dbReference>
<dbReference type="CDD" id="cd03220">
    <property type="entry name" value="ABC_KpsT_Wzt"/>
    <property type="match status" value="1"/>
</dbReference>
<dbReference type="Gene3D" id="2.70.50.60">
    <property type="entry name" value="abc- transporter (atp binding component) like domain"/>
    <property type="match status" value="1"/>
</dbReference>
<dbReference type="RefSeq" id="WP_110466169.1">
    <property type="nucleotide sequence ID" value="NZ_JAMOFZ010000017.1"/>
</dbReference>
<dbReference type="PANTHER" id="PTHR46743:SF2">
    <property type="entry name" value="TEICHOIC ACIDS EXPORT ATP-BINDING PROTEIN TAGH"/>
    <property type="match status" value="1"/>
</dbReference>
<protein>
    <submittedName>
        <fullName evidence="7">Lipopolysaccharide transport system ATP-binding protein</fullName>
    </submittedName>
</protein>